<dbReference type="Gene3D" id="3.40.710.10">
    <property type="entry name" value="DD-peptidase/beta-lactamase superfamily"/>
    <property type="match status" value="1"/>
</dbReference>
<feature type="domain" description="Penicillin-binding protein transpeptidase" evidence="18">
    <location>
        <begin position="339"/>
        <end position="621"/>
    </location>
</feature>
<reference evidence="20 21" key="1">
    <citation type="journal article" date="2016" name="Nat. Commun.">
        <title>Thousands of microbial genomes shed light on interconnected biogeochemical processes in an aquifer system.</title>
        <authorList>
            <person name="Anantharaman K."/>
            <person name="Brown C.T."/>
            <person name="Hug L.A."/>
            <person name="Sharon I."/>
            <person name="Castelle C.J."/>
            <person name="Probst A.J."/>
            <person name="Thomas B.C."/>
            <person name="Singh A."/>
            <person name="Wilkins M.J."/>
            <person name="Karaoz U."/>
            <person name="Brodie E.L."/>
            <person name="Williams K.H."/>
            <person name="Hubbard S.S."/>
            <person name="Banfield J.F."/>
        </authorList>
    </citation>
    <scope>NUCLEOTIDE SEQUENCE [LARGE SCALE GENOMIC DNA]</scope>
</reference>
<evidence type="ECO:0000256" key="7">
    <source>
        <dbReference type="ARBA" id="ARBA00022676"/>
    </source>
</evidence>
<dbReference type="Pfam" id="PF00905">
    <property type="entry name" value="Transpeptidase"/>
    <property type="match status" value="1"/>
</dbReference>
<accession>A0A1F6BUA9</accession>
<evidence type="ECO:0000256" key="8">
    <source>
        <dbReference type="ARBA" id="ARBA00022679"/>
    </source>
</evidence>
<comment type="subcellular location">
    <subcellularLocation>
        <location evidence="1">Cell membrane</location>
    </subcellularLocation>
</comment>
<sequence length="832" mass="91938">MVRNKKSKKRRGAIYERRVLLSVLLVAGGLAVFFIAAGSIYVTALMKGLPSPEQFGERKISQSTKLYDRTGEVLLYEIHGEEKRTVVPFNEVPEFLKEATLAAEDANFYNQPAFNLKGIARAFIVNLKEGRLSQGGSTITQQLARSAFLSTEKTITRKVKELILAIELESKYSKDEIFALYLNQIPYGSNAYGVEAASQIYFNKSVRDASPMEAVIIASLPQAPSYYSPWGSHTEDLFKRVDRVLQRMAELGYITEEEEEDIKATEVVFAPPSLGKINAPHFSLAVKDYLVGRYGEEEVVNGGLKVITTLDWEVQQAAEEAVLNGAERNEELYSGKNAALVAEDPKTGQIVAMVGSRDWYDLENEGNFNVATQGFRQPGSALKPFVYLTAFQGGYQPKSVVFDVPTEFAAQNPECPPLVNFGNENDECFHPQNFDGVFRGPVSLEEGLAHSINVPSVKVLYLAGFDNVLSTIEGFGINTLKERGRYGLSLVLGGGEVKLIELVKAYSTLAEEGTKHEQGLVLKVENGKGDTIEEWTDESERVFEPQYVRIINQILSDTGLRGGLFESSLGLTVFPGKEVALKTGTTNDYRDAWAMGYTPSLTVGVWAGNNDNSPMQRRGSSILAAVPIWSEFMNAVLDKFPSETFTRPVAEALPSKPMLNGLSTYTALVNGVSLPQVHSILYYVDKSDPLGPKPQDPDEDSQFYNWETAVIEWAKTNIANFYAFNKSLPSSVSFEDYALSSNLVSVNNVTPFNGSFVGLPLRVAAEVRAENGLSRVELYLNKRLANITNISGKSYNYQYYLLGPLEAQNLIEIKTFDVLGNQSSVSTIVFFQ</sequence>
<evidence type="ECO:0000256" key="4">
    <source>
        <dbReference type="ARBA" id="ARBA00022475"/>
    </source>
</evidence>
<comment type="catalytic activity">
    <reaction evidence="16">
        <text>[GlcNAc-(1-&gt;4)-Mur2Ac(oyl-L-Ala-gamma-D-Glu-L-Lys-D-Ala-D-Ala)](n)-di-trans,octa-cis-undecaprenyl diphosphate + beta-D-GlcNAc-(1-&gt;4)-Mur2Ac(oyl-L-Ala-gamma-D-Glu-L-Lys-D-Ala-D-Ala)-di-trans,octa-cis-undecaprenyl diphosphate = [GlcNAc-(1-&gt;4)-Mur2Ac(oyl-L-Ala-gamma-D-Glu-L-Lys-D-Ala-D-Ala)](n+1)-di-trans,octa-cis-undecaprenyl diphosphate + di-trans,octa-cis-undecaprenyl diphosphate + H(+)</text>
        <dbReference type="Rhea" id="RHEA:23708"/>
        <dbReference type="Rhea" id="RHEA-COMP:9602"/>
        <dbReference type="Rhea" id="RHEA-COMP:9603"/>
        <dbReference type="ChEBI" id="CHEBI:15378"/>
        <dbReference type="ChEBI" id="CHEBI:58405"/>
        <dbReference type="ChEBI" id="CHEBI:60033"/>
        <dbReference type="ChEBI" id="CHEBI:78435"/>
        <dbReference type="EC" id="2.4.99.28"/>
    </reaction>
</comment>
<dbReference type="GO" id="GO:0009002">
    <property type="term" value="F:serine-type D-Ala-D-Ala carboxypeptidase activity"/>
    <property type="evidence" value="ECO:0007669"/>
    <property type="project" value="UniProtKB-EC"/>
</dbReference>
<keyword evidence="13" id="KW-0511">Multifunctional enzyme</keyword>
<evidence type="ECO:0000256" key="15">
    <source>
        <dbReference type="ARBA" id="ARBA00034000"/>
    </source>
</evidence>
<dbReference type="InterPro" id="IPR023346">
    <property type="entry name" value="Lysozyme-like_dom_sf"/>
</dbReference>
<dbReference type="GO" id="GO:0009252">
    <property type="term" value="P:peptidoglycan biosynthetic process"/>
    <property type="evidence" value="ECO:0007669"/>
    <property type="project" value="UniProtKB-KW"/>
</dbReference>
<evidence type="ECO:0000256" key="10">
    <source>
        <dbReference type="ARBA" id="ARBA00022960"/>
    </source>
</evidence>
<evidence type="ECO:0000256" key="1">
    <source>
        <dbReference type="ARBA" id="ARBA00004236"/>
    </source>
</evidence>
<dbReference type="GO" id="GO:0071555">
    <property type="term" value="P:cell wall organization"/>
    <property type="evidence" value="ECO:0007669"/>
    <property type="project" value="UniProtKB-KW"/>
</dbReference>
<evidence type="ECO:0000256" key="3">
    <source>
        <dbReference type="ARBA" id="ARBA00007739"/>
    </source>
</evidence>
<keyword evidence="17" id="KW-1133">Transmembrane helix</keyword>
<keyword evidence="17" id="KW-0812">Transmembrane</keyword>
<feature type="domain" description="Glycosyl transferase family 51" evidence="19">
    <location>
        <begin position="75"/>
        <end position="248"/>
    </location>
</feature>
<keyword evidence="14" id="KW-0961">Cell wall biogenesis/degradation</keyword>
<proteinExistence type="inferred from homology"/>
<dbReference type="FunFam" id="1.10.3810.10:FF:000001">
    <property type="entry name" value="Penicillin-binding protein 1A"/>
    <property type="match status" value="1"/>
</dbReference>
<evidence type="ECO:0000259" key="19">
    <source>
        <dbReference type="Pfam" id="PF00912"/>
    </source>
</evidence>
<evidence type="ECO:0000256" key="5">
    <source>
        <dbReference type="ARBA" id="ARBA00022645"/>
    </source>
</evidence>
<evidence type="ECO:0000256" key="12">
    <source>
        <dbReference type="ARBA" id="ARBA00023136"/>
    </source>
</evidence>
<keyword evidence="4" id="KW-1003">Cell membrane</keyword>
<keyword evidence="10" id="KW-0133">Cell shape</keyword>
<dbReference type="GO" id="GO:0006508">
    <property type="term" value="P:proteolysis"/>
    <property type="evidence" value="ECO:0007669"/>
    <property type="project" value="UniProtKB-KW"/>
</dbReference>
<evidence type="ECO:0000256" key="14">
    <source>
        <dbReference type="ARBA" id="ARBA00023316"/>
    </source>
</evidence>
<evidence type="ECO:0000256" key="11">
    <source>
        <dbReference type="ARBA" id="ARBA00022984"/>
    </source>
</evidence>
<comment type="similarity">
    <text evidence="2">In the C-terminal section; belongs to the transpeptidase family.</text>
</comment>
<dbReference type="GO" id="GO:0008360">
    <property type="term" value="P:regulation of cell shape"/>
    <property type="evidence" value="ECO:0007669"/>
    <property type="project" value="UniProtKB-KW"/>
</dbReference>
<gene>
    <name evidence="20" type="ORF">A2116_02450</name>
</gene>
<dbReference type="Proteomes" id="UP000179368">
    <property type="component" value="Unassembled WGS sequence"/>
</dbReference>
<evidence type="ECO:0000256" key="6">
    <source>
        <dbReference type="ARBA" id="ARBA00022670"/>
    </source>
</evidence>
<keyword evidence="6" id="KW-0645">Protease</keyword>
<evidence type="ECO:0000259" key="18">
    <source>
        <dbReference type="Pfam" id="PF00905"/>
    </source>
</evidence>
<comment type="caution">
    <text evidence="20">The sequence shown here is derived from an EMBL/GenBank/DDBJ whole genome shotgun (WGS) entry which is preliminary data.</text>
</comment>
<dbReference type="InterPro" id="IPR001264">
    <property type="entry name" value="Glyco_trans_51"/>
</dbReference>
<dbReference type="InterPro" id="IPR001460">
    <property type="entry name" value="PCN-bd_Tpept"/>
</dbReference>
<name>A0A1F6BUA9_9BACT</name>
<dbReference type="PANTHER" id="PTHR32282">
    <property type="entry name" value="BINDING PROTEIN TRANSPEPTIDASE, PUTATIVE-RELATED"/>
    <property type="match status" value="1"/>
</dbReference>
<dbReference type="GO" id="GO:0008955">
    <property type="term" value="F:peptidoglycan glycosyltransferase activity"/>
    <property type="evidence" value="ECO:0007669"/>
    <property type="project" value="UniProtKB-EC"/>
</dbReference>
<evidence type="ECO:0000256" key="17">
    <source>
        <dbReference type="SAM" id="Phobius"/>
    </source>
</evidence>
<evidence type="ECO:0000313" key="21">
    <source>
        <dbReference type="Proteomes" id="UP000179368"/>
    </source>
</evidence>
<evidence type="ECO:0000256" key="2">
    <source>
        <dbReference type="ARBA" id="ARBA00007090"/>
    </source>
</evidence>
<comment type="catalytic activity">
    <reaction evidence="15">
        <text>Preferential cleavage: (Ac)2-L-Lys-D-Ala-|-D-Ala. Also transpeptidation of peptidyl-alanyl moieties that are N-acyl substituents of D-alanine.</text>
        <dbReference type="EC" id="3.4.16.4"/>
    </reaction>
</comment>
<dbReference type="AlphaFoldDB" id="A0A1F6BUA9"/>
<dbReference type="InterPro" id="IPR012338">
    <property type="entry name" value="Beta-lactam/transpept-like"/>
</dbReference>
<keyword evidence="11" id="KW-0573">Peptidoglycan synthesis</keyword>
<keyword evidence="9" id="KW-0378">Hydrolase</keyword>
<dbReference type="PANTHER" id="PTHR32282:SF11">
    <property type="entry name" value="PENICILLIN-BINDING PROTEIN 1B"/>
    <property type="match status" value="1"/>
</dbReference>
<keyword evidence="7" id="KW-0328">Glycosyltransferase</keyword>
<evidence type="ECO:0000256" key="16">
    <source>
        <dbReference type="ARBA" id="ARBA00049902"/>
    </source>
</evidence>
<dbReference type="SUPFAM" id="SSF53955">
    <property type="entry name" value="Lysozyme-like"/>
    <property type="match status" value="1"/>
</dbReference>
<dbReference type="EMBL" id="MFKG01000012">
    <property type="protein sequence ID" value="OGG40524.1"/>
    <property type="molecule type" value="Genomic_DNA"/>
</dbReference>
<dbReference type="InterPro" id="IPR036950">
    <property type="entry name" value="PBP_transglycosylase"/>
</dbReference>
<comment type="similarity">
    <text evidence="3">In the N-terminal section; belongs to the glycosyltransferase 51 family.</text>
</comment>
<keyword evidence="8" id="KW-0808">Transferase</keyword>
<evidence type="ECO:0000313" key="20">
    <source>
        <dbReference type="EMBL" id="OGG40524.1"/>
    </source>
</evidence>
<protein>
    <submittedName>
        <fullName evidence="20">Uncharacterized protein</fullName>
    </submittedName>
</protein>
<dbReference type="Pfam" id="PF00912">
    <property type="entry name" value="Transgly"/>
    <property type="match status" value="1"/>
</dbReference>
<evidence type="ECO:0000256" key="13">
    <source>
        <dbReference type="ARBA" id="ARBA00023268"/>
    </source>
</evidence>
<dbReference type="GO" id="GO:0030288">
    <property type="term" value="C:outer membrane-bounded periplasmic space"/>
    <property type="evidence" value="ECO:0007669"/>
    <property type="project" value="TreeGrafter"/>
</dbReference>
<dbReference type="InterPro" id="IPR050396">
    <property type="entry name" value="Glycosyltr_51/Transpeptidase"/>
</dbReference>
<feature type="transmembrane region" description="Helical" evidence="17">
    <location>
        <begin position="20"/>
        <end position="42"/>
    </location>
</feature>
<dbReference type="GO" id="GO:0005886">
    <property type="term" value="C:plasma membrane"/>
    <property type="evidence" value="ECO:0007669"/>
    <property type="project" value="UniProtKB-SubCell"/>
</dbReference>
<keyword evidence="12 17" id="KW-0472">Membrane</keyword>
<dbReference type="Gene3D" id="1.10.3810.10">
    <property type="entry name" value="Biosynthetic peptidoglycan transglycosylase-like"/>
    <property type="match status" value="1"/>
</dbReference>
<dbReference type="GO" id="GO:0008658">
    <property type="term" value="F:penicillin binding"/>
    <property type="evidence" value="ECO:0007669"/>
    <property type="project" value="InterPro"/>
</dbReference>
<evidence type="ECO:0000256" key="9">
    <source>
        <dbReference type="ARBA" id="ARBA00022801"/>
    </source>
</evidence>
<dbReference type="SUPFAM" id="SSF56601">
    <property type="entry name" value="beta-lactamase/transpeptidase-like"/>
    <property type="match status" value="1"/>
</dbReference>
<keyword evidence="5" id="KW-0121">Carboxypeptidase</keyword>
<organism evidence="20 21">
    <name type="scientific">Candidatus Jorgensenbacteria bacterium GWA1_49_17</name>
    <dbReference type="NCBI Taxonomy" id="1798467"/>
    <lineage>
        <taxon>Bacteria</taxon>
        <taxon>Candidatus Joergenseniibacteriota</taxon>
    </lineage>
</organism>